<dbReference type="InterPro" id="IPR036217">
    <property type="entry name" value="MethylDNA_cys_MeTrfase_DNAb"/>
</dbReference>
<dbReference type="InterPro" id="IPR036388">
    <property type="entry name" value="WH-like_DNA-bd_sf"/>
</dbReference>
<protein>
    <recommendedName>
        <fullName evidence="2">Methylated-DNA-[protein]-cysteine S-methyltransferase DNA binding domain-containing protein</fullName>
    </recommendedName>
</protein>
<feature type="domain" description="Methylated-DNA-[protein]-cysteine S-methyltransferase DNA binding" evidence="2">
    <location>
        <begin position="24"/>
        <end position="101"/>
    </location>
</feature>
<evidence type="ECO:0000256" key="1">
    <source>
        <dbReference type="ARBA" id="ARBA00022763"/>
    </source>
</evidence>
<dbReference type="PANTHER" id="PTHR42942:SF1">
    <property type="entry name" value="ALKYLTRANSFERASE-LIKE PROTEIN 1"/>
    <property type="match status" value="1"/>
</dbReference>
<keyword evidence="1" id="KW-0227">DNA damage</keyword>
<dbReference type="SUPFAM" id="SSF46767">
    <property type="entry name" value="Methylated DNA-protein cysteine methyltransferase, C-terminal domain"/>
    <property type="match status" value="1"/>
</dbReference>
<gene>
    <name evidence="3" type="ORF">LCGC14_0031810</name>
</gene>
<comment type="caution">
    <text evidence="3">The sequence shown here is derived from an EMBL/GenBank/DDBJ whole genome shotgun (WGS) entry which is preliminary data.</text>
</comment>
<dbReference type="InterPro" id="IPR014048">
    <property type="entry name" value="MethylDNA_cys_MeTrfase_DNA-bd"/>
</dbReference>
<dbReference type="Gene3D" id="1.10.10.10">
    <property type="entry name" value="Winged helix-like DNA-binding domain superfamily/Winged helix DNA-binding domain"/>
    <property type="match status" value="1"/>
</dbReference>
<proteinExistence type="predicted"/>
<evidence type="ECO:0000259" key="2">
    <source>
        <dbReference type="Pfam" id="PF01035"/>
    </source>
</evidence>
<dbReference type="AlphaFoldDB" id="A0A0F9YBS3"/>
<sequence>MTDRRMPADRTSVPPATIHRTHNDAVYQVLSAIPAGRITSYGRLAQLAGLGRGARQVGRILSQLPEDTRLPWHRVVNSQGYLSLPADSASGQEQLQRLLAEGVIIRNRRVDMKRFGWPG</sequence>
<dbReference type="GO" id="GO:0003824">
    <property type="term" value="F:catalytic activity"/>
    <property type="evidence" value="ECO:0007669"/>
    <property type="project" value="InterPro"/>
</dbReference>
<organism evidence="3">
    <name type="scientific">marine sediment metagenome</name>
    <dbReference type="NCBI Taxonomy" id="412755"/>
    <lineage>
        <taxon>unclassified sequences</taxon>
        <taxon>metagenomes</taxon>
        <taxon>ecological metagenomes</taxon>
    </lineage>
</organism>
<reference evidence="3" key="1">
    <citation type="journal article" date="2015" name="Nature">
        <title>Complex archaea that bridge the gap between prokaryotes and eukaryotes.</title>
        <authorList>
            <person name="Spang A."/>
            <person name="Saw J.H."/>
            <person name="Jorgensen S.L."/>
            <person name="Zaremba-Niedzwiedzka K."/>
            <person name="Martijn J."/>
            <person name="Lind A.E."/>
            <person name="van Eijk R."/>
            <person name="Schleper C."/>
            <person name="Guy L."/>
            <person name="Ettema T.J."/>
        </authorList>
    </citation>
    <scope>NUCLEOTIDE SEQUENCE</scope>
</reference>
<name>A0A0F9YBS3_9ZZZZ</name>
<dbReference type="GO" id="GO:0006281">
    <property type="term" value="P:DNA repair"/>
    <property type="evidence" value="ECO:0007669"/>
    <property type="project" value="InterPro"/>
</dbReference>
<dbReference type="Pfam" id="PF01035">
    <property type="entry name" value="DNA_binding_1"/>
    <property type="match status" value="1"/>
</dbReference>
<evidence type="ECO:0000313" key="3">
    <source>
        <dbReference type="EMBL" id="KKO09687.1"/>
    </source>
</evidence>
<dbReference type="CDD" id="cd06445">
    <property type="entry name" value="ATase"/>
    <property type="match status" value="1"/>
</dbReference>
<accession>A0A0F9YBS3</accession>
<dbReference type="EMBL" id="LAZR01000006">
    <property type="protein sequence ID" value="KKO09687.1"/>
    <property type="molecule type" value="Genomic_DNA"/>
</dbReference>
<dbReference type="PANTHER" id="PTHR42942">
    <property type="entry name" value="6-O-METHYLGUANINE DNA METHYLTRANSFERASE"/>
    <property type="match status" value="1"/>
</dbReference>
<dbReference type="InterPro" id="IPR052520">
    <property type="entry name" value="ATL_DNA_repair"/>
</dbReference>